<dbReference type="InterPro" id="IPR050309">
    <property type="entry name" value="Type-B_Carboxylest/Lipase"/>
</dbReference>
<keyword evidence="3" id="KW-1185">Reference proteome</keyword>
<reference evidence="2 3" key="1">
    <citation type="submission" date="2020-05" db="EMBL/GenBank/DDBJ databases">
        <title>Identification and distribution of gene clusters putatively required for synthesis of sphingolipid metabolism inhibitors in phylogenetically diverse species of the filamentous fungus Fusarium.</title>
        <authorList>
            <person name="Kim H.-S."/>
            <person name="Busman M."/>
            <person name="Brown D.W."/>
            <person name="Divon H."/>
            <person name="Uhlig S."/>
            <person name="Proctor R.H."/>
        </authorList>
    </citation>
    <scope>NUCLEOTIDE SEQUENCE [LARGE SCALE GENOMIC DNA]</scope>
    <source>
        <strain evidence="2 3">NRRL 25211</strain>
    </source>
</reference>
<dbReference type="AlphaFoldDB" id="A0A8H5KBB8"/>
<dbReference type="InterPro" id="IPR029058">
    <property type="entry name" value="AB_hydrolase_fold"/>
</dbReference>
<feature type="domain" description="Carboxylesterase type B" evidence="1">
    <location>
        <begin position="124"/>
        <end position="627"/>
    </location>
</feature>
<name>A0A8H5KBB8_9HYPO</name>
<evidence type="ECO:0000313" key="2">
    <source>
        <dbReference type="EMBL" id="KAF5570792.1"/>
    </source>
</evidence>
<comment type="caution">
    <text evidence="2">The sequence shown here is derived from an EMBL/GenBank/DDBJ whole genome shotgun (WGS) entry which is preliminary data.</text>
</comment>
<protein>
    <submittedName>
        <fullName evidence="2">Triacylglycerol lipase II</fullName>
    </submittedName>
</protein>
<accession>A0A8H5KBB8</accession>
<gene>
    <name evidence="2" type="ORF">FPANT_13676</name>
</gene>
<dbReference type="EMBL" id="JAAOAR010001115">
    <property type="protein sequence ID" value="KAF5570792.1"/>
    <property type="molecule type" value="Genomic_DNA"/>
</dbReference>
<dbReference type="Gene3D" id="3.40.50.1820">
    <property type="entry name" value="alpha/beta hydrolase"/>
    <property type="match status" value="1"/>
</dbReference>
<dbReference type="InterPro" id="IPR002018">
    <property type="entry name" value="CarbesteraseB"/>
</dbReference>
<dbReference type="SUPFAM" id="SSF53474">
    <property type="entry name" value="alpha/beta-Hydrolases"/>
    <property type="match status" value="1"/>
</dbReference>
<dbReference type="Proteomes" id="UP000544095">
    <property type="component" value="Unassembled WGS sequence"/>
</dbReference>
<evidence type="ECO:0000313" key="3">
    <source>
        <dbReference type="Proteomes" id="UP000544095"/>
    </source>
</evidence>
<dbReference type="PANTHER" id="PTHR11559">
    <property type="entry name" value="CARBOXYLESTERASE"/>
    <property type="match status" value="1"/>
</dbReference>
<organism evidence="2 3">
    <name type="scientific">Fusarium pseudoanthophilum</name>
    <dbReference type="NCBI Taxonomy" id="48495"/>
    <lineage>
        <taxon>Eukaryota</taxon>
        <taxon>Fungi</taxon>
        <taxon>Dikarya</taxon>
        <taxon>Ascomycota</taxon>
        <taxon>Pezizomycotina</taxon>
        <taxon>Sordariomycetes</taxon>
        <taxon>Hypocreomycetidae</taxon>
        <taxon>Hypocreales</taxon>
        <taxon>Nectriaceae</taxon>
        <taxon>Fusarium</taxon>
        <taxon>Fusarium fujikuroi species complex</taxon>
    </lineage>
</organism>
<sequence>MVRSVATWGMAYAILGKSAYDNYTGVRAAWAEIHLEITDKRARWRPDKYGQIRSALANVIQFTPYSLSCTAKYSYFTIPSRAPALPTMLPRLSYMVLLCTSSFKGIIATAKHVDSCSSTTAPRVNLGYAKYEGVALSNGVNQFLGMRYAAPPTGSRRFRLPDRPRNEKHLVQAQKHGAVCYGVNPSFPTPDLEFSEDCLFIDVYASKNATLNKDGGLPVMLWIQGGGFVQNINANYNGSGLIEATQGNMIVATFNYRVGPYGFLANHQLKEEGNLNVGLHDQMAAINWIHEHISKFGGNPEKVTLFGTSVGGGSVLLQLLAYGGNSANSTKQWSAGIAESMYLPSVYTVDEMQFHYDHLLTATNCSDLECLRQLPIEQFQAKNTAVPFSGQLQPALFGYGPTIDGSFLPDRPSTLLQHGRFAKDKPIILGSSNTEGTVFAPQANTTDDVNQFLTAQLPGLTNESLSRLNELYSDIPATFPNVNVTQTPLYYRAAAMLGDSSFLCPAFQFAAGLHHAGVPAYLYLDHILDPVEVAAGYIVPHTGDTQAVWGPSFAVNYAALPGAISYEPGQSNAAIVPVVQAFWTSFARSSGNPNTFRAIGTPTWNKSVGGSFLNIETNNTRMEQASNSLLKKCAYWADLVAETRQ</sequence>
<evidence type="ECO:0000259" key="1">
    <source>
        <dbReference type="Pfam" id="PF00135"/>
    </source>
</evidence>
<dbReference type="Pfam" id="PF00135">
    <property type="entry name" value="COesterase"/>
    <property type="match status" value="1"/>
</dbReference>
<proteinExistence type="predicted"/>